<organism evidence="2">
    <name type="scientific">Tetraodon nigroviridis</name>
    <name type="common">Spotted green pufferfish</name>
    <name type="synonym">Chelonodon nigroviridis</name>
    <dbReference type="NCBI Taxonomy" id="99883"/>
    <lineage>
        <taxon>Eukaryota</taxon>
        <taxon>Metazoa</taxon>
        <taxon>Chordata</taxon>
        <taxon>Craniata</taxon>
        <taxon>Vertebrata</taxon>
        <taxon>Euteleostomi</taxon>
        <taxon>Actinopterygii</taxon>
        <taxon>Neopterygii</taxon>
        <taxon>Teleostei</taxon>
        <taxon>Neoteleostei</taxon>
        <taxon>Acanthomorphata</taxon>
        <taxon>Eupercaria</taxon>
        <taxon>Tetraodontiformes</taxon>
        <taxon>Tetradontoidea</taxon>
        <taxon>Tetraodontidae</taxon>
        <taxon>Tetraodon</taxon>
    </lineage>
</organism>
<sequence>MGAVVGTLTMQAKQRRPSRGTSAVVQRSDEQQGQTAASRE</sequence>
<reference evidence="2" key="2">
    <citation type="submission" date="2004-02" db="EMBL/GenBank/DDBJ databases">
        <authorList>
            <consortium name="Genoscope"/>
            <consortium name="Whitehead Institute Centre for Genome Research"/>
        </authorList>
    </citation>
    <scope>NUCLEOTIDE SEQUENCE</scope>
</reference>
<evidence type="ECO:0000256" key="1">
    <source>
        <dbReference type="SAM" id="MobiDB-lite"/>
    </source>
</evidence>
<protein>
    <submittedName>
        <fullName evidence="2">(spotted green pufferfish) hypothetical protein</fullName>
    </submittedName>
</protein>
<feature type="compositionally biased region" description="Polar residues" evidence="1">
    <location>
        <begin position="19"/>
        <end position="40"/>
    </location>
</feature>
<comment type="caution">
    <text evidence="2">The sequence shown here is derived from an EMBL/GenBank/DDBJ whole genome shotgun (WGS) entry which is preliminary data.</text>
</comment>
<dbReference type="EMBL" id="CAAE01014650">
    <property type="protein sequence ID" value="CAG01552.1"/>
    <property type="molecule type" value="Genomic_DNA"/>
</dbReference>
<dbReference type="AlphaFoldDB" id="Q4SCT0"/>
<gene>
    <name evidence="2" type="ORF">GSTENG00020357001</name>
</gene>
<dbReference type="KEGG" id="tng:GSTEN00020357G001"/>
<proteinExistence type="predicted"/>
<name>Q4SCT0_TETNG</name>
<feature type="region of interest" description="Disordered" evidence="1">
    <location>
        <begin position="1"/>
        <end position="40"/>
    </location>
</feature>
<evidence type="ECO:0000313" key="2">
    <source>
        <dbReference type="EMBL" id="CAG01552.1"/>
    </source>
</evidence>
<accession>Q4SCT0</accession>
<reference evidence="2" key="1">
    <citation type="journal article" date="2004" name="Nature">
        <title>Genome duplication in the teleost fish Tetraodon nigroviridis reveals the early vertebrate proto-karyotype.</title>
        <authorList>
            <person name="Jaillon O."/>
            <person name="Aury J.-M."/>
            <person name="Brunet F."/>
            <person name="Petit J.-L."/>
            <person name="Stange-Thomann N."/>
            <person name="Mauceli E."/>
            <person name="Bouneau L."/>
            <person name="Fischer C."/>
            <person name="Ozouf-Costaz C."/>
            <person name="Bernot A."/>
            <person name="Nicaud S."/>
            <person name="Jaffe D."/>
            <person name="Fisher S."/>
            <person name="Lutfalla G."/>
            <person name="Dossat C."/>
            <person name="Segurens B."/>
            <person name="Dasilva C."/>
            <person name="Salanoubat M."/>
            <person name="Levy M."/>
            <person name="Boudet N."/>
            <person name="Castellano S."/>
            <person name="Anthouard V."/>
            <person name="Jubin C."/>
            <person name="Castelli V."/>
            <person name="Katinka M."/>
            <person name="Vacherie B."/>
            <person name="Biemont C."/>
            <person name="Skalli Z."/>
            <person name="Cattolico L."/>
            <person name="Poulain J."/>
            <person name="De Berardinis V."/>
            <person name="Cruaud C."/>
            <person name="Duprat S."/>
            <person name="Brottier P."/>
            <person name="Coutanceau J.-P."/>
            <person name="Gouzy J."/>
            <person name="Parra G."/>
            <person name="Lardier G."/>
            <person name="Chapple C."/>
            <person name="McKernan K.J."/>
            <person name="McEwan P."/>
            <person name="Bosak S."/>
            <person name="Kellis M."/>
            <person name="Volff J.-N."/>
            <person name="Guigo R."/>
            <person name="Zody M.C."/>
            <person name="Mesirov J."/>
            <person name="Lindblad-Toh K."/>
            <person name="Birren B."/>
            <person name="Nusbaum C."/>
            <person name="Kahn D."/>
            <person name="Robinson-Rechavi M."/>
            <person name="Laudet V."/>
            <person name="Schachter V."/>
            <person name="Quetier F."/>
            <person name="Saurin W."/>
            <person name="Scarpelli C."/>
            <person name="Wincker P."/>
            <person name="Lander E.S."/>
            <person name="Weissenbach J."/>
            <person name="Roest Crollius H."/>
        </authorList>
    </citation>
    <scope>NUCLEOTIDE SEQUENCE [LARGE SCALE GENOMIC DNA]</scope>
</reference>